<dbReference type="OrthoDB" id="296767at2759"/>
<dbReference type="Pfam" id="PF08578">
    <property type="entry name" value="DUF1765"/>
    <property type="match status" value="1"/>
</dbReference>
<protein>
    <recommendedName>
        <fullName evidence="3">DUF1765-domain-containing protein</fullName>
    </recommendedName>
</protein>
<dbReference type="PANTHER" id="PTHR37988">
    <property type="entry name" value="UPF0592 MEMBRANE PROTEIN C7D4.03C"/>
    <property type="match status" value="1"/>
</dbReference>
<dbReference type="InterPro" id="IPR013887">
    <property type="entry name" value="UPF0592"/>
</dbReference>
<dbReference type="PANTHER" id="PTHR37988:SF1">
    <property type="entry name" value="UPF0592 MEMBRANE PROTEIN C7D4.03C"/>
    <property type="match status" value="1"/>
</dbReference>
<dbReference type="Proteomes" id="UP000077051">
    <property type="component" value="Unassembled WGS sequence"/>
</dbReference>
<dbReference type="AlphaFoldDB" id="A0A168HMP5"/>
<dbReference type="VEuPathDB" id="FungiDB:MUCCIDRAFT_115219"/>
<organism evidence="1 2">
    <name type="scientific">Mucor lusitanicus CBS 277.49</name>
    <dbReference type="NCBI Taxonomy" id="747725"/>
    <lineage>
        <taxon>Eukaryota</taxon>
        <taxon>Fungi</taxon>
        <taxon>Fungi incertae sedis</taxon>
        <taxon>Mucoromycota</taxon>
        <taxon>Mucoromycotina</taxon>
        <taxon>Mucoromycetes</taxon>
        <taxon>Mucorales</taxon>
        <taxon>Mucorineae</taxon>
        <taxon>Mucoraceae</taxon>
        <taxon>Mucor</taxon>
    </lineage>
</organism>
<accession>A0A168HMP5</accession>
<evidence type="ECO:0008006" key="3">
    <source>
        <dbReference type="Google" id="ProtNLM"/>
    </source>
</evidence>
<evidence type="ECO:0000313" key="2">
    <source>
        <dbReference type="Proteomes" id="UP000077051"/>
    </source>
</evidence>
<name>A0A168HMP5_MUCCL</name>
<dbReference type="EMBL" id="AMYB01000009">
    <property type="protein sequence ID" value="OAC98971.1"/>
    <property type="molecule type" value="Genomic_DNA"/>
</dbReference>
<comment type="caution">
    <text evidence="1">The sequence shown here is derived from an EMBL/GenBank/DDBJ whole genome shotgun (WGS) entry which is preliminary data.</text>
</comment>
<sequence>MKESLCAHRQNSIKKRHLIDLIPLFSKRHEEQTSVSSCSDTTITSISSSSSTICNNNTAIHHPRPIIRAKHPSTIPDYATLRKLYLKFQSKPKHRRDLLKEHVAHWFRKNSNDVYFPQLQTTASSFWGIKDAAKEQRRLEFGRFILTKWWRSLLNNISIATQDDKGLNEFLEFDFLGPSQYTEWLQFQEHALVRDYRRLLVASLRLAIGKLNQKAIYSNIIAFSAKVLAICYFKIPGVAISLLRALDSPLRMMHSVHSEMTAHCQQYQQQQRMFESDIQYIFPSFLHTIMTSDRKSYQHCLQDDDMDYSSDLPLRKSGNWIRRWTSDDSELFFLFYRYYHAALKMYMTARYPNLSQLRLYQRNLLLSVSPGYLCLASYFASKLHLLTQREICSVTNGAVGTTNNSKGNCFTASTLSPTNNIQLINEPTTTTTGPGKNMLTSSSIIGKPKPLIMATKRYTECMAWNTVAADPDGLFHDMVNVWLRAVIKKTVLTNPEQVFCLFDILEQTVLELQKYPVKLAYFPIDRPFILQTLNIVLSQCDHSITLLRSLSFIYAHFRFLTAQAALLDTLCNGILMNAFILERLLLHWGKNVRIFFLRCLVWRVSRVWGAENVLWSTEIVDELRDKGNSSHFCNGHECWLRWSSKCCSSQQGTNSEEMQAYQQCALEVHIKLETLMASFHKHYASMQGQPNGHPFAENVLVSTAEPPVESFSSDVAFLLPCDASHQYNKSSPSPGANSENPSTLKSATLKRKHSVMSKLFKHNHGLLVHRLGKEKNVFSPQQTKFSSQEDEALCTMNMDKQTAVREIYTILANGYNIYSLHYPPQWRPAAKVWKSNKQHAAHRDVVSESPFITAIINSWSYGPAKQVYATKVVDELKEIVNEYHVWLQRAPANLVDVGFMAPRLFLEWPKSWAFSTI</sequence>
<proteinExistence type="predicted"/>
<evidence type="ECO:0000313" key="1">
    <source>
        <dbReference type="EMBL" id="OAC98971.1"/>
    </source>
</evidence>
<keyword evidence="2" id="KW-1185">Reference proteome</keyword>
<gene>
    <name evidence="1" type="ORF">MUCCIDRAFT_115219</name>
</gene>
<reference evidence="1 2" key="1">
    <citation type="submission" date="2015-06" db="EMBL/GenBank/DDBJ databases">
        <title>Expansion of signal transduction pathways in fungi by whole-genome duplication.</title>
        <authorList>
            <consortium name="DOE Joint Genome Institute"/>
            <person name="Corrochano L.M."/>
            <person name="Kuo A."/>
            <person name="Marcet-Houben M."/>
            <person name="Polaino S."/>
            <person name="Salamov A."/>
            <person name="Villalobos J.M."/>
            <person name="Alvarez M.I."/>
            <person name="Avalos J."/>
            <person name="Benito E.P."/>
            <person name="Benoit I."/>
            <person name="Burger G."/>
            <person name="Camino L.P."/>
            <person name="Canovas D."/>
            <person name="Cerda-Olmedo E."/>
            <person name="Cheng J.-F."/>
            <person name="Dominguez A."/>
            <person name="Elias M."/>
            <person name="Eslava A.P."/>
            <person name="Glaser F."/>
            <person name="Grimwood J."/>
            <person name="Gutierrez G."/>
            <person name="Heitman J."/>
            <person name="Henrissat B."/>
            <person name="Iturriaga E.A."/>
            <person name="Lang B.F."/>
            <person name="Lavin J.L."/>
            <person name="Lee S."/>
            <person name="Li W."/>
            <person name="Lindquist E."/>
            <person name="Lopez-Garcia S."/>
            <person name="Luque E.M."/>
            <person name="Marcos A.T."/>
            <person name="Martin J."/>
            <person name="Mccluskey K."/>
            <person name="Medina H.R."/>
            <person name="Miralles-Duran A."/>
            <person name="Miyazaki A."/>
            <person name="Munoz-Torres E."/>
            <person name="Oguiza J.A."/>
            <person name="Ohm R."/>
            <person name="Olmedo M."/>
            <person name="Orejas M."/>
            <person name="Ortiz-Castellanos L."/>
            <person name="Pisabarro A.G."/>
            <person name="Rodriguez-Romero J."/>
            <person name="Ruiz-Herrera J."/>
            <person name="Ruiz-Vazquez R."/>
            <person name="Sanz C."/>
            <person name="Schackwitz W."/>
            <person name="Schmutz J."/>
            <person name="Shahriari M."/>
            <person name="Shelest E."/>
            <person name="Silva-Franco F."/>
            <person name="Soanes D."/>
            <person name="Syed K."/>
            <person name="Tagua V.G."/>
            <person name="Talbot N.J."/>
            <person name="Thon M."/>
            <person name="De Vries R.P."/>
            <person name="Wiebenga A."/>
            <person name="Yadav J.S."/>
            <person name="Braun E.L."/>
            <person name="Baker S."/>
            <person name="Garre V."/>
            <person name="Horwitz B."/>
            <person name="Torres-Martinez S."/>
            <person name="Idnurm A."/>
            <person name="Herrera-Estrella A."/>
            <person name="Gabaldon T."/>
            <person name="Grigoriev I.V."/>
        </authorList>
    </citation>
    <scope>NUCLEOTIDE SEQUENCE [LARGE SCALE GENOMIC DNA]</scope>
    <source>
        <strain evidence="1 2">CBS 277.49</strain>
    </source>
</reference>
<dbReference type="STRING" id="747725.A0A168HMP5"/>